<dbReference type="SUPFAM" id="SSF75304">
    <property type="entry name" value="Amidase signature (AS) enzymes"/>
    <property type="match status" value="1"/>
</dbReference>
<keyword evidence="4" id="KW-1185">Reference proteome</keyword>
<organism evidence="3 4">
    <name type="scientific">Akanthomyces muscarius</name>
    <name type="common">Entomopathogenic fungus</name>
    <name type="synonym">Lecanicillium muscarium</name>
    <dbReference type="NCBI Taxonomy" id="2231603"/>
    <lineage>
        <taxon>Eukaryota</taxon>
        <taxon>Fungi</taxon>
        <taxon>Dikarya</taxon>
        <taxon>Ascomycota</taxon>
        <taxon>Pezizomycotina</taxon>
        <taxon>Sordariomycetes</taxon>
        <taxon>Hypocreomycetidae</taxon>
        <taxon>Hypocreales</taxon>
        <taxon>Cordycipitaceae</taxon>
        <taxon>Akanthomyces</taxon>
    </lineage>
</organism>
<dbReference type="InterPro" id="IPR058329">
    <property type="entry name" value="Arp1_N"/>
</dbReference>
<feature type="domain" description="Scytalone dehydratase-like protein Arp1 N-terminal" evidence="2">
    <location>
        <begin position="53"/>
        <end position="157"/>
    </location>
</feature>
<reference evidence="3" key="1">
    <citation type="journal article" date="2023" name="Access Microbiol">
        <title>De-novo genome assembly for Akanthomyces muscarius, a biocontrol agent of insect agricultural pests.</title>
        <authorList>
            <person name="Erdos Z."/>
            <person name="Studholme D.J."/>
            <person name="Raymond B."/>
            <person name="Sharma M."/>
        </authorList>
    </citation>
    <scope>NUCLEOTIDE SEQUENCE</scope>
    <source>
        <strain evidence="3">Ve6</strain>
    </source>
</reference>
<keyword evidence="1" id="KW-0732">Signal</keyword>
<dbReference type="Gene3D" id="3.90.1300.10">
    <property type="entry name" value="Amidase signature (AS) domain"/>
    <property type="match status" value="2"/>
</dbReference>
<dbReference type="GeneID" id="80887758"/>
<proteinExistence type="predicted"/>
<feature type="signal peptide" evidence="1">
    <location>
        <begin position="1"/>
        <end position="18"/>
    </location>
</feature>
<protein>
    <recommendedName>
        <fullName evidence="2">Scytalone dehydratase-like protein Arp1 N-terminal domain-containing protein</fullName>
    </recommendedName>
</protein>
<name>A0A9W8UMQ3_AKAMU</name>
<evidence type="ECO:0000313" key="4">
    <source>
        <dbReference type="Proteomes" id="UP001144673"/>
    </source>
</evidence>
<comment type="caution">
    <text evidence="3">The sequence shown here is derived from an EMBL/GenBank/DDBJ whole genome shotgun (WGS) entry which is preliminary data.</text>
</comment>
<sequence length="580" mass="64898">MVAATLFILLAAVQLPAAMLTTPYMSTVIRLGEVACYMHPLPDEYKLESPAFDKSPVALPCTVVALQDPKLNLAQELQSAFDVFAQADDVWSADFSENVIIQAPEDLHTLSKSQKVAAQELGITNLRLIPASLAQNKLPPGPYFVHYGRLYQAYRLYPDSAGAFMVSAVTDDDDGFRPIDAAAYGEQFPSALTVAVPSRLYYNKTETKPYAGLRLAIKDIIDVKGLKTGASSRAYTELHPVREETAETFADSEWPTGWTFLLAPIPWEALDHQLLPMPSSRCVPRWGRQAQTVSSRTALSNNRKWDTIGGFARSAAEYQVLAQALYGSAETANKTYEKPVTLICPSDYWPVQDEASQEVFETFIVRVENFLGIKRTNIHLADTWEKHRPDGVDESLSEYMHSAFAWSANRDQWLGLLKPFIDEYTEKMGKPPVLNPQIRFKVEYTPTVTKEQQVEGGRRLKVYHDWFYQHIMPPAEDGHSSSVMVLPWTTGKPDYRDTYKAGPQQFTGEGFFFYNIGPYGNCPEIIFPAGSTPYISKYTGREEQLPAALGLIGARGSDLMLADFVSKLFESTVPDWAEFE</sequence>
<dbReference type="PANTHER" id="PTHR46310">
    <property type="entry name" value="AMIDASE 1"/>
    <property type="match status" value="1"/>
</dbReference>
<feature type="chain" id="PRO_5042955448" description="Scytalone dehydratase-like protein Arp1 N-terminal domain-containing protein" evidence="1">
    <location>
        <begin position="19"/>
        <end position="580"/>
    </location>
</feature>
<dbReference type="EMBL" id="JAJHUN010000007">
    <property type="protein sequence ID" value="KAJ4155347.1"/>
    <property type="molecule type" value="Genomic_DNA"/>
</dbReference>
<evidence type="ECO:0000256" key="1">
    <source>
        <dbReference type="SAM" id="SignalP"/>
    </source>
</evidence>
<dbReference type="RefSeq" id="XP_056055471.1">
    <property type="nucleotide sequence ID" value="XM_056198531.1"/>
</dbReference>
<evidence type="ECO:0000259" key="2">
    <source>
        <dbReference type="Pfam" id="PF26053"/>
    </source>
</evidence>
<dbReference type="InterPro" id="IPR036928">
    <property type="entry name" value="AS_sf"/>
</dbReference>
<evidence type="ECO:0000313" key="3">
    <source>
        <dbReference type="EMBL" id="KAJ4155347.1"/>
    </source>
</evidence>
<accession>A0A9W8UMQ3</accession>
<dbReference type="PANTHER" id="PTHR46310:SF7">
    <property type="entry name" value="AMIDASE 1"/>
    <property type="match status" value="1"/>
</dbReference>
<dbReference type="AlphaFoldDB" id="A0A9W8UMQ3"/>
<gene>
    <name evidence="3" type="ORF">LMH87_000599</name>
</gene>
<dbReference type="Pfam" id="PF26053">
    <property type="entry name" value="DUF8016"/>
    <property type="match status" value="1"/>
</dbReference>
<dbReference type="Proteomes" id="UP001144673">
    <property type="component" value="Chromosome 6"/>
</dbReference>